<organism evidence="1">
    <name type="scientific">bioreactor metagenome</name>
    <dbReference type="NCBI Taxonomy" id="1076179"/>
    <lineage>
        <taxon>unclassified sequences</taxon>
        <taxon>metagenomes</taxon>
        <taxon>ecological metagenomes</taxon>
    </lineage>
</organism>
<accession>A0A645B2P5</accession>
<reference evidence="1" key="1">
    <citation type="submission" date="2019-08" db="EMBL/GenBank/DDBJ databases">
        <authorList>
            <person name="Kucharzyk K."/>
            <person name="Murdoch R.W."/>
            <person name="Higgins S."/>
            <person name="Loffler F."/>
        </authorList>
    </citation>
    <scope>NUCLEOTIDE SEQUENCE</scope>
</reference>
<gene>
    <name evidence="1" type="ORF">SDC9_106576</name>
</gene>
<protein>
    <submittedName>
        <fullName evidence="1">Uncharacterized protein</fullName>
    </submittedName>
</protein>
<evidence type="ECO:0000313" key="1">
    <source>
        <dbReference type="EMBL" id="MPM59730.1"/>
    </source>
</evidence>
<dbReference type="EMBL" id="VSSQ01017432">
    <property type="protein sequence ID" value="MPM59730.1"/>
    <property type="molecule type" value="Genomic_DNA"/>
</dbReference>
<dbReference type="AlphaFoldDB" id="A0A645B2P5"/>
<proteinExistence type="predicted"/>
<sequence length="41" mass="4866">MDIQIIQSLKIDVTLRAYPEIQDWLSKFWILDNQSTADNEN</sequence>
<name>A0A645B2P5_9ZZZZ</name>
<comment type="caution">
    <text evidence="1">The sequence shown here is derived from an EMBL/GenBank/DDBJ whole genome shotgun (WGS) entry which is preliminary data.</text>
</comment>